<keyword evidence="9" id="KW-1185">Reference proteome</keyword>
<evidence type="ECO:0000256" key="2">
    <source>
        <dbReference type="ARBA" id="ARBA00022695"/>
    </source>
</evidence>
<keyword evidence="4" id="KW-0378">Hydrolase</keyword>
<dbReference type="InterPro" id="IPR000477">
    <property type="entry name" value="RT_dom"/>
</dbReference>
<dbReference type="InterPro" id="IPR043502">
    <property type="entry name" value="DNA/RNA_pol_sf"/>
</dbReference>
<keyword evidence="2" id="KW-0548">Nucleotidyltransferase</keyword>
<evidence type="ECO:0000259" key="6">
    <source>
        <dbReference type="Pfam" id="PF00078"/>
    </source>
</evidence>
<evidence type="ECO:0000256" key="3">
    <source>
        <dbReference type="ARBA" id="ARBA00022722"/>
    </source>
</evidence>
<organism evidence="8 9">
    <name type="scientific">Vitis vinifera</name>
    <name type="common">Grape</name>
    <dbReference type="NCBI Taxonomy" id="29760"/>
    <lineage>
        <taxon>Eukaryota</taxon>
        <taxon>Viridiplantae</taxon>
        <taxon>Streptophyta</taxon>
        <taxon>Embryophyta</taxon>
        <taxon>Tracheophyta</taxon>
        <taxon>Spermatophyta</taxon>
        <taxon>Magnoliopsida</taxon>
        <taxon>eudicotyledons</taxon>
        <taxon>Gunneridae</taxon>
        <taxon>Pentapetalae</taxon>
        <taxon>rosids</taxon>
        <taxon>Vitales</taxon>
        <taxon>Vitaceae</taxon>
        <taxon>Viteae</taxon>
        <taxon>Vitis</taxon>
    </lineage>
</organism>
<dbReference type="InterPro" id="IPR021109">
    <property type="entry name" value="Peptidase_aspartic_dom_sf"/>
</dbReference>
<dbReference type="PANTHER" id="PTHR37984:SF5">
    <property type="entry name" value="PROTEIN NYNRIN-LIKE"/>
    <property type="match status" value="1"/>
</dbReference>
<evidence type="ECO:0000313" key="9">
    <source>
        <dbReference type="Proteomes" id="UP001227230"/>
    </source>
</evidence>
<feature type="domain" description="Reverse transcriptase/retrotransposon-derived protein RNase H-like" evidence="7">
    <location>
        <begin position="376"/>
        <end position="423"/>
    </location>
</feature>
<name>A0ABY9E1X3_VITVI</name>
<dbReference type="Gene3D" id="2.40.70.10">
    <property type="entry name" value="Acid Proteases"/>
    <property type="match status" value="1"/>
</dbReference>
<dbReference type="Pfam" id="PF08284">
    <property type="entry name" value="RVP_2"/>
    <property type="match status" value="1"/>
</dbReference>
<proteinExistence type="predicted"/>
<dbReference type="CDD" id="cd00303">
    <property type="entry name" value="retropepsin_like"/>
    <property type="match status" value="1"/>
</dbReference>
<dbReference type="CDD" id="cd01647">
    <property type="entry name" value="RT_LTR"/>
    <property type="match status" value="1"/>
</dbReference>
<evidence type="ECO:0000259" key="7">
    <source>
        <dbReference type="Pfam" id="PF17919"/>
    </source>
</evidence>
<feature type="domain" description="Reverse transcriptase" evidence="6">
    <location>
        <begin position="193"/>
        <end position="291"/>
    </location>
</feature>
<protein>
    <recommendedName>
        <fullName evidence="10">Retrovirus-related Pol polyprotein from transposon 17.6</fullName>
    </recommendedName>
</protein>
<dbReference type="Gene3D" id="3.30.70.270">
    <property type="match status" value="2"/>
</dbReference>
<gene>
    <name evidence="8" type="ORF">VitviT2T_030325</name>
</gene>
<dbReference type="Pfam" id="PF00078">
    <property type="entry name" value="RVT_1"/>
    <property type="match status" value="1"/>
</dbReference>
<dbReference type="InterPro" id="IPR041577">
    <property type="entry name" value="RT_RNaseH_2"/>
</dbReference>
<evidence type="ECO:0000256" key="4">
    <source>
        <dbReference type="ARBA" id="ARBA00022759"/>
    </source>
</evidence>
<keyword evidence="5" id="KW-0511">Multifunctional enzyme</keyword>
<evidence type="ECO:0000313" key="8">
    <source>
        <dbReference type="EMBL" id="WKA12984.1"/>
    </source>
</evidence>
<dbReference type="SUPFAM" id="SSF56672">
    <property type="entry name" value="DNA/RNA polymerases"/>
    <property type="match status" value="1"/>
</dbReference>
<evidence type="ECO:0000256" key="5">
    <source>
        <dbReference type="ARBA" id="ARBA00023268"/>
    </source>
</evidence>
<dbReference type="Gene3D" id="3.10.10.10">
    <property type="entry name" value="HIV Type 1 Reverse Transcriptase, subunit A, domain 1"/>
    <property type="match status" value="1"/>
</dbReference>
<dbReference type="Pfam" id="PF17919">
    <property type="entry name" value="RT_RNaseH_2"/>
    <property type="match status" value="1"/>
</dbReference>
<dbReference type="InterPro" id="IPR050951">
    <property type="entry name" value="Retrovirus_Pol_polyprotein"/>
</dbReference>
<keyword evidence="3" id="KW-0540">Nuclease</keyword>
<keyword evidence="4" id="KW-0255">Endonuclease</keyword>
<accession>A0ABY9E1X3</accession>
<dbReference type="Proteomes" id="UP001227230">
    <property type="component" value="Chromosome 19"/>
</dbReference>
<dbReference type="EMBL" id="CP126666">
    <property type="protein sequence ID" value="WKA12984.1"/>
    <property type="molecule type" value="Genomic_DNA"/>
</dbReference>
<dbReference type="InterPro" id="IPR043128">
    <property type="entry name" value="Rev_trsase/Diguanyl_cyclase"/>
</dbReference>
<reference evidence="8 9" key="1">
    <citation type="journal article" date="2023" name="Hortic Res">
        <title>The complete reference genome for grapevine (Vitis vinifera L.) genetics and breeding.</title>
        <authorList>
            <person name="Shi X."/>
            <person name="Cao S."/>
            <person name="Wang X."/>
            <person name="Huang S."/>
            <person name="Wang Y."/>
            <person name="Liu Z."/>
            <person name="Liu W."/>
            <person name="Leng X."/>
            <person name="Peng Y."/>
            <person name="Wang N."/>
            <person name="Wang Y."/>
            <person name="Ma Z."/>
            <person name="Xu X."/>
            <person name="Zhang F."/>
            <person name="Xue H."/>
            <person name="Zhong H."/>
            <person name="Wang Y."/>
            <person name="Zhang K."/>
            <person name="Velt A."/>
            <person name="Avia K."/>
            <person name="Holtgrawe D."/>
            <person name="Grimplet J."/>
            <person name="Matus J.T."/>
            <person name="Ware D."/>
            <person name="Wu X."/>
            <person name="Wang H."/>
            <person name="Liu C."/>
            <person name="Fang Y."/>
            <person name="Rustenholz C."/>
            <person name="Cheng Z."/>
            <person name="Xiao H."/>
            <person name="Zhou Y."/>
        </authorList>
    </citation>
    <scope>NUCLEOTIDE SEQUENCE [LARGE SCALE GENOMIC DNA]</scope>
    <source>
        <strain evidence="9">cv. Pinot noir / PN40024</strain>
        <tissue evidence="8">Leaf</tissue>
    </source>
</reference>
<dbReference type="PANTHER" id="PTHR37984">
    <property type="entry name" value="PROTEIN CBG26694"/>
    <property type="match status" value="1"/>
</dbReference>
<sequence>MGTNSRVDRICKGCVITLADRALNVDLRILDMTGYDVILGMDWLAVYRAVIDCHRRRIIFCLPEGFEVCFVGGKCVSLPFSQSDPCYQYVLRKGSINFLACLRGKEKAQKDITEIPMVRKFQDVFPDELPGLPPHREFDFSIEVYPGTDPISVSPYRMAPLELKELKTQLDELLGRGFIRPSTSPWGAPVLFVKKKDGTLRLCIDYRKLNRVTVKNKYPLPRIDDLFDQLKGAKYFSKIDLRTGYHQLRVREEDVSKTAFRTRYGHYEFLVMPFGLTNAPAAFMDLMNRASVVWELDKSEFWRTEVNFLGHVVSEAGIAVDHSKVEAVQEWQRPTNVFEVRSFLGLAGYYRRFVEDFSRIAAPMTRLTRKGVKFDWNEECENAFQELKRKLTTAPVLTAPISGELFTIYCDASTVGLGCVLMQ</sequence>
<evidence type="ECO:0000256" key="1">
    <source>
        <dbReference type="ARBA" id="ARBA00022679"/>
    </source>
</evidence>
<evidence type="ECO:0008006" key="10">
    <source>
        <dbReference type="Google" id="ProtNLM"/>
    </source>
</evidence>
<keyword evidence="1" id="KW-0808">Transferase</keyword>